<comment type="caution">
    <text evidence="1">The sequence shown here is derived from an EMBL/GenBank/DDBJ whole genome shotgun (WGS) entry which is preliminary data.</text>
</comment>
<protein>
    <submittedName>
        <fullName evidence="1">Uncharacterized protein</fullName>
    </submittedName>
</protein>
<accession>A0A4S4LZW9</accession>
<name>A0A4S4LZW9_9AGAM</name>
<dbReference type="SUPFAM" id="SSF48334">
    <property type="entry name" value="DNA repair protein MutS, domain III"/>
    <property type="match status" value="1"/>
</dbReference>
<evidence type="ECO:0000313" key="1">
    <source>
        <dbReference type="EMBL" id="THH18172.1"/>
    </source>
</evidence>
<gene>
    <name evidence="1" type="ORF">EW146_g2753</name>
</gene>
<dbReference type="OrthoDB" id="3268648at2759"/>
<dbReference type="Proteomes" id="UP000310158">
    <property type="component" value="Unassembled WGS sequence"/>
</dbReference>
<keyword evidence="2" id="KW-1185">Reference proteome</keyword>
<sequence length="195" mass="21976">MLMASFIVDAMPVMHRPASYMGKLNTVTAVEDVDPHIVQKRAAEASTAKSSSGVLHQLADNVRRCIYGANFGMSTRNTTLLVKRQDLVEIFTDDSDVRRTLQLKGLIEALKHVETKTDHGKELVDETYLTHFEVRIPRAVLRVAGKYTEMVEQTLDLAELKQHNYVIKPDYDERLQKLADARCATGCLSSQYSLH</sequence>
<dbReference type="AlphaFoldDB" id="A0A4S4LZW9"/>
<organism evidence="1 2">
    <name type="scientific">Bondarzewia mesenterica</name>
    <dbReference type="NCBI Taxonomy" id="1095465"/>
    <lineage>
        <taxon>Eukaryota</taxon>
        <taxon>Fungi</taxon>
        <taxon>Dikarya</taxon>
        <taxon>Basidiomycota</taxon>
        <taxon>Agaricomycotina</taxon>
        <taxon>Agaricomycetes</taxon>
        <taxon>Russulales</taxon>
        <taxon>Bondarzewiaceae</taxon>
        <taxon>Bondarzewia</taxon>
    </lineage>
</organism>
<reference evidence="1 2" key="1">
    <citation type="submission" date="2019-02" db="EMBL/GenBank/DDBJ databases">
        <title>Genome sequencing of the rare red list fungi Bondarzewia mesenterica.</title>
        <authorList>
            <person name="Buettner E."/>
            <person name="Kellner H."/>
        </authorList>
    </citation>
    <scope>NUCLEOTIDE SEQUENCE [LARGE SCALE GENOMIC DNA]</scope>
    <source>
        <strain evidence="1 2">DSM 108281</strain>
    </source>
</reference>
<dbReference type="InterPro" id="IPR036187">
    <property type="entry name" value="DNA_mismatch_repair_MutS_sf"/>
</dbReference>
<evidence type="ECO:0000313" key="2">
    <source>
        <dbReference type="Proteomes" id="UP000310158"/>
    </source>
</evidence>
<dbReference type="EMBL" id="SGPL01000084">
    <property type="protein sequence ID" value="THH18172.1"/>
    <property type="molecule type" value="Genomic_DNA"/>
</dbReference>
<proteinExistence type="predicted"/>